<comment type="caution">
    <text evidence="1">The sequence shown here is derived from an EMBL/GenBank/DDBJ whole genome shotgun (WGS) entry which is preliminary data.</text>
</comment>
<gene>
    <name evidence="1" type="ORF">AUC71_04305</name>
</gene>
<dbReference type="Proteomes" id="UP000095042">
    <property type="component" value="Unassembled WGS sequence"/>
</dbReference>
<dbReference type="EMBL" id="LPWD01000455">
    <property type="protein sequence ID" value="ODR96795.1"/>
    <property type="molecule type" value="Genomic_DNA"/>
</dbReference>
<evidence type="ECO:0000313" key="2">
    <source>
        <dbReference type="Proteomes" id="UP000095042"/>
    </source>
</evidence>
<reference evidence="1 2" key="1">
    <citation type="journal article" date="2016" name="Environ. Microbiol.">
        <title>New Methyloceanibacter diversity from North Sea sediments includes methanotroph containing solely the soluble methane monooxygenase.</title>
        <authorList>
            <person name="Vekeman B."/>
            <person name="Kerckhof F.M."/>
            <person name="Cremers G."/>
            <person name="de Vos P."/>
            <person name="Vandamme P."/>
            <person name="Boon N."/>
            <person name="Op den Camp H.J."/>
            <person name="Heylen K."/>
        </authorList>
    </citation>
    <scope>NUCLEOTIDE SEQUENCE [LARGE SCALE GENOMIC DNA]</scope>
    <source>
        <strain evidence="1 2">R-67177</strain>
    </source>
</reference>
<name>A0A1E3VTG5_9HYPH</name>
<keyword evidence="2" id="KW-1185">Reference proteome</keyword>
<organism evidence="1 2">
    <name type="scientific">Methyloceanibacter marginalis</name>
    <dbReference type="NCBI Taxonomy" id="1774971"/>
    <lineage>
        <taxon>Bacteria</taxon>
        <taxon>Pseudomonadati</taxon>
        <taxon>Pseudomonadota</taxon>
        <taxon>Alphaproteobacteria</taxon>
        <taxon>Hyphomicrobiales</taxon>
        <taxon>Hyphomicrobiaceae</taxon>
        <taxon>Methyloceanibacter</taxon>
    </lineage>
</organism>
<sequence length="66" mass="7345">MICAFAVKGNLRSVFLRFFRCECPFIFLHLKFEGPNADRGRNLAESYDGSALAFASPCRMGPGVKL</sequence>
<evidence type="ECO:0000313" key="1">
    <source>
        <dbReference type="EMBL" id="ODR96795.1"/>
    </source>
</evidence>
<dbReference type="AlphaFoldDB" id="A0A1E3VTG5"/>
<proteinExistence type="predicted"/>
<protein>
    <submittedName>
        <fullName evidence="1">Uncharacterized protein</fullName>
    </submittedName>
</protein>
<accession>A0A1E3VTG5</accession>